<dbReference type="GO" id="GO:0030247">
    <property type="term" value="F:polysaccharide binding"/>
    <property type="evidence" value="ECO:0007669"/>
    <property type="project" value="InterPro"/>
</dbReference>
<dbReference type="InterPro" id="IPR001881">
    <property type="entry name" value="EGF-like_Ca-bd_dom"/>
</dbReference>
<evidence type="ECO:0000313" key="7">
    <source>
        <dbReference type="Proteomes" id="UP000324897"/>
    </source>
</evidence>
<reference evidence="6 7" key="1">
    <citation type="journal article" date="2019" name="Sci. Rep.">
        <title>A high-quality genome of Eragrostis curvula grass provides insights into Poaceae evolution and supports new strategies to enhance forage quality.</title>
        <authorList>
            <person name="Carballo J."/>
            <person name="Santos B.A.C.M."/>
            <person name="Zappacosta D."/>
            <person name="Garbus I."/>
            <person name="Selva J.P."/>
            <person name="Gallo C.A."/>
            <person name="Diaz A."/>
            <person name="Albertini E."/>
            <person name="Caccamo M."/>
            <person name="Echenique V."/>
        </authorList>
    </citation>
    <scope>NUCLEOTIDE SEQUENCE [LARGE SCALE GENOMIC DNA]</scope>
    <source>
        <strain evidence="7">cv. Victoria</strain>
        <tissue evidence="6">Leaf</tissue>
    </source>
</reference>
<dbReference type="Proteomes" id="UP000324897">
    <property type="component" value="Chromosome 7"/>
</dbReference>
<feature type="domain" description="EGF-like calcium-binding" evidence="4">
    <location>
        <begin position="321"/>
        <end position="371"/>
    </location>
</feature>
<dbReference type="GO" id="GO:0016020">
    <property type="term" value="C:membrane"/>
    <property type="evidence" value="ECO:0007669"/>
    <property type="project" value="UniProtKB-SubCell"/>
</dbReference>
<keyword evidence="7" id="KW-1185">Reference proteome</keyword>
<dbReference type="InterPro" id="IPR018097">
    <property type="entry name" value="EGF_Ca-bd_CS"/>
</dbReference>
<comment type="subcellular location">
    <subcellularLocation>
        <location evidence="1">Membrane</location>
        <topology evidence="1">Single-pass membrane protein</topology>
    </subcellularLocation>
</comment>
<dbReference type="AlphaFoldDB" id="A0A5J9U437"/>
<evidence type="ECO:0000256" key="3">
    <source>
        <dbReference type="ARBA" id="ARBA00023157"/>
    </source>
</evidence>
<comment type="caution">
    <text evidence="6">The sequence shown here is derived from an EMBL/GenBank/DDBJ whole genome shotgun (WGS) entry which is preliminary data.</text>
</comment>
<dbReference type="Gene3D" id="2.10.25.10">
    <property type="entry name" value="Laminin"/>
    <property type="match status" value="1"/>
</dbReference>
<evidence type="ECO:0000259" key="4">
    <source>
        <dbReference type="SMART" id="SM00179"/>
    </source>
</evidence>
<gene>
    <name evidence="6" type="ORF">EJB05_34301</name>
</gene>
<dbReference type="InterPro" id="IPR000742">
    <property type="entry name" value="EGF"/>
</dbReference>
<dbReference type="EMBL" id="RWGY01000029">
    <property type="protein sequence ID" value="TVU18217.1"/>
    <property type="molecule type" value="Genomic_DNA"/>
</dbReference>
<dbReference type="PROSITE" id="PS01187">
    <property type="entry name" value="EGF_CA"/>
    <property type="match status" value="1"/>
</dbReference>
<proteinExistence type="predicted"/>
<protein>
    <recommendedName>
        <fullName evidence="8">EGF-like domain-containing protein</fullName>
    </recommendedName>
</protein>
<feature type="non-terminal residue" evidence="6">
    <location>
        <position position="1"/>
    </location>
</feature>
<dbReference type="SMART" id="SM00181">
    <property type="entry name" value="EGF"/>
    <property type="match status" value="2"/>
</dbReference>
<evidence type="ECO:0000259" key="5">
    <source>
        <dbReference type="SMART" id="SM00181"/>
    </source>
</evidence>
<dbReference type="SMART" id="SM00179">
    <property type="entry name" value="EGF_CA"/>
    <property type="match status" value="1"/>
</dbReference>
<keyword evidence="2" id="KW-0732">Signal</keyword>
<dbReference type="Pfam" id="PF13947">
    <property type="entry name" value="GUB_WAK_bind"/>
    <property type="match status" value="1"/>
</dbReference>
<name>A0A5J9U437_9POAL</name>
<keyword evidence="3" id="KW-1015">Disulfide bond</keyword>
<evidence type="ECO:0000313" key="6">
    <source>
        <dbReference type="EMBL" id="TVU18217.1"/>
    </source>
</evidence>
<feature type="domain" description="EGF-like" evidence="5">
    <location>
        <begin position="271"/>
        <end position="320"/>
    </location>
</feature>
<feature type="domain" description="EGF-like" evidence="5">
    <location>
        <begin position="324"/>
        <end position="371"/>
    </location>
</feature>
<accession>A0A5J9U437</accession>
<dbReference type="InterPro" id="IPR025287">
    <property type="entry name" value="WAK_GUB"/>
</dbReference>
<sequence length="401" mass="44026">MLFLVAAIAEEEPWNNPNPATLPGCLDKCGNISIPYPFGMEPGCFLPGFHVTCNYSFEPPRLFLAFGDTGKFNRHLVVNVSCPSGGGTDCGEVGKRQPLPVELLDISLTRAEARAYGMIRSNCYTGTARIRTAQVTNLIDPFMLTPIRNALVGVGRSIMVNMVECSTETTSGTMLRCLSDTMFNPETARNGLCSGMGCCQSIVRPALRDFQNFGVVFREVENNMPNCSYGMVVETSWYNFTTEDMSGYDVLPKKFPRGVPLVLDFAIRSGSCPLEGEPVPPDYACRSDKSTCAKANNGPGYICKCLEYYHGNPYIPNGCKDIDECALRNEYPELQNNYTCASGGICKNRNEGYDCPCKFGMKGDGKTGTCTEIFSPPAKVAVDDFGLRCQTNRPPQRLRHC</sequence>
<evidence type="ECO:0000256" key="1">
    <source>
        <dbReference type="ARBA" id="ARBA00004167"/>
    </source>
</evidence>
<evidence type="ECO:0008006" key="8">
    <source>
        <dbReference type="Google" id="ProtNLM"/>
    </source>
</evidence>
<organism evidence="6 7">
    <name type="scientific">Eragrostis curvula</name>
    <name type="common">weeping love grass</name>
    <dbReference type="NCBI Taxonomy" id="38414"/>
    <lineage>
        <taxon>Eukaryota</taxon>
        <taxon>Viridiplantae</taxon>
        <taxon>Streptophyta</taxon>
        <taxon>Embryophyta</taxon>
        <taxon>Tracheophyta</taxon>
        <taxon>Spermatophyta</taxon>
        <taxon>Magnoliopsida</taxon>
        <taxon>Liliopsida</taxon>
        <taxon>Poales</taxon>
        <taxon>Poaceae</taxon>
        <taxon>PACMAD clade</taxon>
        <taxon>Chloridoideae</taxon>
        <taxon>Eragrostideae</taxon>
        <taxon>Eragrostidinae</taxon>
        <taxon>Eragrostis</taxon>
    </lineage>
</organism>
<dbReference type="Gramene" id="TVU18217">
    <property type="protein sequence ID" value="TVU18217"/>
    <property type="gene ID" value="EJB05_34301"/>
</dbReference>
<dbReference type="OrthoDB" id="674570at2759"/>
<dbReference type="GO" id="GO:0005509">
    <property type="term" value="F:calcium ion binding"/>
    <property type="evidence" value="ECO:0007669"/>
    <property type="project" value="InterPro"/>
</dbReference>
<evidence type="ECO:0000256" key="2">
    <source>
        <dbReference type="ARBA" id="ARBA00022729"/>
    </source>
</evidence>
<dbReference type="PANTHER" id="PTHR33491">
    <property type="entry name" value="OSJNBA0016N04.9 PROTEIN"/>
    <property type="match status" value="1"/>
</dbReference>